<evidence type="ECO:0000313" key="3">
    <source>
        <dbReference type="Proteomes" id="UP001224775"/>
    </source>
</evidence>
<keyword evidence="1" id="KW-0812">Transmembrane</keyword>
<feature type="transmembrane region" description="Helical" evidence="1">
    <location>
        <begin position="92"/>
        <end position="113"/>
    </location>
</feature>
<evidence type="ECO:0000313" key="2">
    <source>
        <dbReference type="EMBL" id="KAK1736252.1"/>
    </source>
</evidence>
<name>A0AAD8XZE3_9STRA</name>
<keyword evidence="1" id="KW-1133">Transmembrane helix</keyword>
<dbReference type="Proteomes" id="UP001224775">
    <property type="component" value="Unassembled WGS sequence"/>
</dbReference>
<dbReference type="AlphaFoldDB" id="A0AAD8XZE3"/>
<sequence>MGCKPPPTFMLPGVLAIIASILCLFGGTWCKFISFTEVNNSTDPVTLSYGIWNYLGYSTRNTISGEQVMMESCNYYPDNSVIIDTKWRSARAFSALTIIIGGLVTFCLVLSWCMRGFSGDRGKSLLRCAGMMYMLCCLFQGLTLLLMTSNACYNNGMVELSATASQNSLINFSGEFPTTCTMAGGGKATIAAVVMWFLAALASLKVEPPQLDPITVESHDVTYTKNQQADGTQVVTETVVKGTPVPVAAANNNETMEEGAAADQAV</sequence>
<gene>
    <name evidence="2" type="ORF">QTG54_012852</name>
</gene>
<comment type="caution">
    <text evidence="2">The sequence shown here is derived from an EMBL/GenBank/DDBJ whole genome shotgun (WGS) entry which is preliminary data.</text>
</comment>
<keyword evidence="1" id="KW-0472">Membrane</keyword>
<proteinExistence type="predicted"/>
<accession>A0AAD8XZE3</accession>
<protein>
    <submittedName>
        <fullName evidence="2">Uncharacterized protein</fullName>
    </submittedName>
</protein>
<evidence type="ECO:0000256" key="1">
    <source>
        <dbReference type="SAM" id="Phobius"/>
    </source>
</evidence>
<keyword evidence="3" id="KW-1185">Reference proteome</keyword>
<feature type="transmembrane region" description="Helical" evidence="1">
    <location>
        <begin position="125"/>
        <end position="147"/>
    </location>
</feature>
<organism evidence="2 3">
    <name type="scientific">Skeletonema marinoi</name>
    <dbReference type="NCBI Taxonomy" id="267567"/>
    <lineage>
        <taxon>Eukaryota</taxon>
        <taxon>Sar</taxon>
        <taxon>Stramenopiles</taxon>
        <taxon>Ochrophyta</taxon>
        <taxon>Bacillariophyta</taxon>
        <taxon>Coscinodiscophyceae</taxon>
        <taxon>Thalassiosirophycidae</taxon>
        <taxon>Thalassiosirales</taxon>
        <taxon>Skeletonemataceae</taxon>
        <taxon>Skeletonema</taxon>
        <taxon>Skeletonema marinoi-dohrnii complex</taxon>
    </lineage>
</organism>
<dbReference type="EMBL" id="JATAAI010000029">
    <property type="protein sequence ID" value="KAK1736252.1"/>
    <property type="molecule type" value="Genomic_DNA"/>
</dbReference>
<reference evidence="2" key="1">
    <citation type="submission" date="2023-06" db="EMBL/GenBank/DDBJ databases">
        <title>Survivors Of The Sea: Transcriptome response of Skeletonema marinoi to long-term dormancy.</title>
        <authorList>
            <person name="Pinder M.I.M."/>
            <person name="Kourtchenko O."/>
            <person name="Robertson E.K."/>
            <person name="Larsson T."/>
            <person name="Maumus F."/>
            <person name="Osuna-Cruz C.M."/>
            <person name="Vancaester E."/>
            <person name="Stenow R."/>
            <person name="Vandepoele K."/>
            <person name="Ploug H."/>
            <person name="Bruchert V."/>
            <person name="Godhe A."/>
            <person name="Topel M."/>
        </authorList>
    </citation>
    <scope>NUCLEOTIDE SEQUENCE</scope>
    <source>
        <strain evidence="2">R05AC</strain>
    </source>
</reference>